<evidence type="ECO:0000313" key="2">
    <source>
        <dbReference type="EMBL" id="KAF7346838.1"/>
    </source>
</evidence>
<dbReference type="Proteomes" id="UP000623467">
    <property type="component" value="Unassembled WGS sequence"/>
</dbReference>
<accession>A0A8H6XST3</accession>
<dbReference type="AlphaFoldDB" id="A0A8H6XST3"/>
<dbReference type="Pfam" id="PF20236">
    <property type="entry name" value="DUF6593"/>
    <property type="match status" value="1"/>
</dbReference>
<name>A0A8H6XST3_9AGAR</name>
<comment type="caution">
    <text evidence="2">The sequence shown here is derived from an EMBL/GenBank/DDBJ whole genome shotgun (WGS) entry which is preliminary data.</text>
</comment>
<dbReference type="EMBL" id="JACAZH010000018">
    <property type="protein sequence ID" value="KAF7346838.1"/>
    <property type="molecule type" value="Genomic_DNA"/>
</dbReference>
<keyword evidence="3" id="KW-1185">Reference proteome</keyword>
<gene>
    <name evidence="2" type="ORF">MSAN_01823000</name>
</gene>
<evidence type="ECO:0000313" key="3">
    <source>
        <dbReference type="Proteomes" id="UP000623467"/>
    </source>
</evidence>
<proteinExistence type="predicted"/>
<sequence length="187" mass="21009">MSETYVLLQYGSDAFNARFQDLEGRAAFTVMQASHNPNLIVKLSREAVWSQHHPGTMGPDAAYFYFGPSRPSYTSVYGAGTPTPTAGFIVYGNNRNSIPMGHLRRQNREGSQSRYFTAQSGRDYKWKITPQRMELADGRTTLAVWELSSPTDPFDARLTIRHAGLAFITEIMTTLTINRMSESLGWT</sequence>
<dbReference type="InterPro" id="IPR046528">
    <property type="entry name" value="DUF6593"/>
</dbReference>
<organism evidence="2 3">
    <name type="scientific">Mycena sanguinolenta</name>
    <dbReference type="NCBI Taxonomy" id="230812"/>
    <lineage>
        <taxon>Eukaryota</taxon>
        <taxon>Fungi</taxon>
        <taxon>Dikarya</taxon>
        <taxon>Basidiomycota</taxon>
        <taxon>Agaricomycotina</taxon>
        <taxon>Agaricomycetes</taxon>
        <taxon>Agaricomycetidae</taxon>
        <taxon>Agaricales</taxon>
        <taxon>Marasmiineae</taxon>
        <taxon>Mycenaceae</taxon>
        <taxon>Mycena</taxon>
    </lineage>
</organism>
<dbReference type="OrthoDB" id="3168860at2759"/>
<feature type="domain" description="DUF6593" evidence="1">
    <location>
        <begin position="96"/>
        <end position="176"/>
    </location>
</feature>
<reference evidence="2" key="1">
    <citation type="submission" date="2020-05" db="EMBL/GenBank/DDBJ databases">
        <title>Mycena genomes resolve the evolution of fungal bioluminescence.</title>
        <authorList>
            <person name="Tsai I.J."/>
        </authorList>
    </citation>
    <scope>NUCLEOTIDE SEQUENCE</scope>
    <source>
        <strain evidence="2">160909Yilan</strain>
    </source>
</reference>
<protein>
    <recommendedName>
        <fullName evidence="1">DUF6593 domain-containing protein</fullName>
    </recommendedName>
</protein>
<evidence type="ECO:0000259" key="1">
    <source>
        <dbReference type="Pfam" id="PF20236"/>
    </source>
</evidence>